<dbReference type="Gene3D" id="3.30.70.270">
    <property type="match status" value="1"/>
</dbReference>
<dbReference type="InterPro" id="IPR029787">
    <property type="entry name" value="Nucleotide_cyclase"/>
</dbReference>
<protein>
    <submittedName>
        <fullName evidence="1">Uncharacterized protein</fullName>
    </submittedName>
</protein>
<name>A0ABS1T8Z8_9CLOT</name>
<gene>
    <name evidence="1" type="ORF">JK636_01825</name>
</gene>
<dbReference type="SUPFAM" id="SSF55073">
    <property type="entry name" value="Nucleotide cyclase"/>
    <property type="match status" value="1"/>
</dbReference>
<dbReference type="Proteomes" id="UP000632377">
    <property type="component" value="Unassembled WGS sequence"/>
</dbReference>
<keyword evidence="2" id="KW-1185">Reference proteome</keyword>
<reference evidence="1 2" key="1">
    <citation type="submission" date="2021-01" db="EMBL/GenBank/DDBJ databases">
        <title>Genome public.</title>
        <authorList>
            <person name="Liu C."/>
            <person name="Sun Q."/>
        </authorList>
    </citation>
    <scope>NUCLEOTIDE SEQUENCE [LARGE SCALE GENOMIC DNA]</scope>
    <source>
        <strain evidence="1 2">YIM B02515</strain>
    </source>
</reference>
<comment type="caution">
    <text evidence="1">The sequence shown here is derived from an EMBL/GenBank/DDBJ whole genome shotgun (WGS) entry which is preliminary data.</text>
</comment>
<proteinExistence type="predicted"/>
<dbReference type="InterPro" id="IPR043128">
    <property type="entry name" value="Rev_trsase/Diguanyl_cyclase"/>
</dbReference>
<sequence length="98" mass="11169">MTKEDLISLQQKATMLRVEGKYKETIENCYTLLEAGIELKNYKSILTAYIYLGASFYCIGVTNNLSLKELNFSELFNIADIRLYKAKQNGRNQVCAVS</sequence>
<evidence type="ECO:0000313" key="1">
    <source>
        <dbReference type="EMBL" id="MBL4934493.1"/>
    </source>
</evidence>
<accession>A0ABS1T8Z8</accession>
<dbReference type="RefSeq" id="WP_202747126.1">
    <property type="nucleotide sequence ID" value="NZ_JAESWC010000001.1"/>
</dbReference>
<evidence type="ECO:0000313" key="2">
    <source>
        <dbReference type="Proteomes" id="UP000632377"/>
    </source>
</evidence>
<organism evidence="1 2">
    <name type="scientific">Clostridium rhizosphaerae</name>
    <dbReference type="NCBI Taxonomy" id="2803861"/>
    <lineage>
        <taxon>Bacteria</taxon>
        <taxon>Bacillati</taxon>
        <taxon>Bacillota</taxon>
        <taxon>Clostridia</taxon>
        <taxon>Eubacteriales</taxon>
        <taxon>Clostridiaceae</taxon>
        <taxon>Clostridium</taxon>
    </lineage>
</organism>
<dbReference type="EMBL" id="JAESWC010000001">
    <property type="protein sequence ID" value="MBL4934493.1"/>
    <property type="molecule type" value="Genomic_DNA"/>
</dbReference>